<keyword evidence="4" id="KW-1185">Reference proteome</keyword>
<evidence type="ECO:0000256" key="1">
    <source>
        <dbReference type="SAM" id="Coils"/>
    </source>
</evidence>
<keyword evidence="1" id="KW-0175">Coiled coil</keyword>
<dbReference type="EMBL" id="CP047650">
    <property type="protein sequence ID" value="QHI99994.1"/>
    <property type="molecule type" value="Genomic_DNA"/>
</dbReference>
<dbReference type="AlphaFoldDB" id="A0A857J7P5"/>
<evidence type="ECO:0008006" key="5">
    <source>
        <dbReference type="Google" id="ProtNLM"/>
    </source>
</evidence>
<evidence type="ECO:0000256" key="2">
    <source>
        <dbReference type="SAM" id="MobiDB-lite"/>
    </source>
</evidence>
<proteinExistence type="predicted"/>
<reference evidence="3 4" key="1">
    <citation type="submission" date="2020-01" db="EMBL/GenBank/DDBJ databases">
        <title>Genome sequencing of strain KACC 21265.</title>
        <authorList>
            <person name="Heo J."/>
            <person name="Kim S.-J."/>
            <person name="Kim J.-S."/>
            <person name="Hong S.-B."/>
            <person name="Kwon S.-W."/>
        </authorList>
    </citation>
    <scope>NUCLEOTIDE SEQUENCE [LARGE SCALE GENOMIC DNA]</scope>
    <source>
        <strain evidence="3 4">KACC 21265</strain>
    </source>
</reference>
<organism evidence="3 4">
    <name type="scientific">Xylophilus rhododendri</name>
    <dbReference type="NCBI Taxonomy" id="2697032"/>
    <lineage>
        <taxon>Bacteria</taxon>
        <taxon>Pseudomonadati</taxon>
        <taxon>Pseudomonadota</taxon>
        <taxon>Betaproteobacteria</taxon>
        <taxon>Burkholderiales</taxon>
        <taxon>Xylophilus</taxon>
    </lineage>
</organism>
<dbReference type="RefSeq" id="WP_160553805.1">
    <property type="nucleotide sequence ID" value="NZ_CP047650.1"/>
</dbReference>
<gene>
    <name evidence="3" type="ORF">GT347_19620</name>
</gene>
<evidence type="ECO:0000313" key="4">
    <source>
        <dbReference type="Proteomes" id="UP000464787"/>
    </source>
</evidence>
<dbReference type="Proteomes" id="UP000464787">
    <property type="component" value="Chromosome"/>
</dbReference>
<evidence type="ECO:0000313" key="3">
    <source>
        <dbReference type="EMBL" id="QHI99994.1"/>
    </source>
</evidence>
<dbReference type="KEGG" id="xyk:GT347_19620"/>
<feature type="region of interest" description="Disordered" evidence="2">
    <location>
        <begin position="142"/>
        <end position="164"/>
    </location>
</feature>
<accession>A0A857J7P5</accession>
<protein>
    <recommendedName>
        <fullName evidence="5">Type III secretion protein</fullName>
    </recommendedName>
</protein>
<name>A0A857J7P5_9BURK</name>
<feature type="coiled-coil region" evidence="1">
    <location>
        <begin position="107"/>
        <end position="134"/>
    </location>
</feature>
<sequence length="164" mass="18259">MDQKQRAIRDFGTLVQVRRRRGQTLQAQLAEAVSEHERCLERQARREQDLQARRQSHGDYLLQLQDRTSHGRAVRLEDLQAGRRHAQALLLQCDEAAASLSAAGTAVDQALQACAELRRQIAANEALIASLDEQAGKWKKMLAAAAEEREEDERADGRTGAPAP</sequence>